<dbReference type="PANTHER" id="PTHR22916:SF3">
    <property type="entry name" value="UDP-GLCNAC:BETAGAL BETA-1,3-N-ACETYLGLUCOSAMINYLTRANSFERASE-LIKE PROTEIN 1"/>
    <property type="match status" value="1"/>
</dbReference>
<dbReference type="PANTHER" id="PTHR22916">
    <property type="entry name" value="GLYCOSYLTRANSFERASE"/>
    <property type="match status" value="1"/>
</dbReference>
<feature type="domain" description="Glycosyltransferase 2-like" evidence="1">
    <location>
        <begin position="5"/>
        <end position="113"/>
    </location>
</feature>
<evidence type="ECO:0000313" key="3">
    <source>
        <dbReference type="Proteomes" id="UP000644875"/>
    </source>
</evidence>
<proteinExistence type="predicted"/>
<dbReference type="SUPFAM" id="SSF53448">
    <property type="entry name" value="Nucleotide-diphospho-sugar transferases"/>
    <property type="match status" value="1"/>
</dbReference>
<dbReference type="Gene3D" id="3.90.550.10">
    <property type="entry name" value="Spore Coat Polysaccharide Biosynthesis Protein SpsA, Chain A"/>
    <property type="match status" value="1"/>
</dbReference>
<reference evidence="2 3" key="1">
    <citation type="journal article" date="2021" name="Int. J. Syst. Evol. Microbiol.">
        <title>Streptococcus vicugnae sp. nov., isolated from faeces of alpacas (Vicugna pacos) and cattle (Bos taurus), Streptococcus zalophi sp. nov., and Streptococcus pacificus sp. nov., isolated from respiratory tract of California sea lions (Zalophus californianus).</title>
        <authorList>
            <person name="Volokhov D.V."/>
            <person name="Zagorodnyaya T.A."/>
            <person name="Shen Z."/>
            <person name="Blom J."/>
            <person name="Furtak V.A."/>
            <person name="Eisenberg T."/>
            <person name="Fan P."/>
            <person name="Jeong K.C."/>
            <person name="Gao Y."/>
            <person name="Zhang S."/>
            <person name="Amselle M."/>
        </authorList>
    </citation>
    <scope>NUCLEOTIDE SEQUENCE [LARGE SCALE GENOMIC DNA]</scope>
    <source>
        <strain evidence="3">CSL7508-lung</strain>
    </source>
</reference>
<dbReference type="GO" id="GO:0016758">
    <property type="term" value="F:hexosyltransferase activity"/>
    <property type="evidence" value="ECO:0007669"/>
    <property type="project" value="UniProtKB-ARBA"/>
</dbReference>
<evidence type="ECO:0000259" key="1">
    <source>
        <dbReference type="Pfam" id="PF00535"/>
    </source>
</evidence>
<protein>
    <submittedName>
        <fullName evidence="2">Glycosyltransferase family 2 protein</fullName>
    </submittedName>
</protein>
<name>A0A934UCN4_9STRE</name>
<accession>A0A934UCN4</accession>
<dbReference type="AlphaFoldDB" id="A0A934UCN4"/>
<comment type="caution">
    <text evidence="2">The sequence shown here is derived from an EMBL/GenBank/DDBJ whole genome shotgun (WGS) entry which is preliminary data.</text>
</comment>
<dbReference type="InterPro" id="IPR001173">
    <property type="entry name" value="Glyco_trans_2-like"/>
</dbReference>
<keyword evidence="3" id="KW-1185">Reference proteome</keyword>
<dbReference type="EMBL" id="JAENBP010000001">
    <property type="protein sequence ID" value="MBJ8349052.1"/>
    <property type="molecule type" value="Genomic_DNA"/>
</dbReference>
<dbReference type="RefSeq" id="WP_199566984.1">
    <property type="nucleotide sequence ID" value="NZ_JAENBP010000001.1"/>
</dbReference>
<organism evidence="2 3">
    <name type="scientific">Streptococcus zalophi</name>
    <dbReference type="NCBI Taxonomy" id="640031"/>
    <lineage>
        <taxon>Bacteria</taxon>
        <taxon>Bacillati</taxon>
        <taxon>Bacillota</taxon>
        <taxon>Bacilli</taxon>
        <taxon>Lactobacillales</taxon>
        <taxon>Streptococcaceae</taxon>
        <taxon>Streptococcus</taxon>
    </lineage>
</organism>
<dbReference type="Pfam" id="PF00535">
    <property type="entry name" value="Glycos_transf_2"/>
    <property type="match status" value="1"/>
</dbReference>
<dbReference type="Proteomes" id="UP000644875">
    <property type="component" value="Unassembled WGS sequence"/>
</dbReference>
<gene>
    <name evidence="2" type="ORF">JHK64_00220</name>
</gene>
<dbReference type="CDD" id="cd04196">
    <property type="entry name" value="GT_2_like_d"/>
    <property type="match status" value="1"/>
</dbReference>
<dbReference type="InterPro" id="IPR029044">
    <property type="entry name" value="Nucleotide-diphossugar_trans"/>
</dbReference>
<sequence>MNVNILMATYNGEKFLAEQIESIQKQTFKEWTLLIRDDGSSDTTRDIINDFIKTDSRIRLIHQDKFDNIGVIKSFYTLVKHEPADFYFFSDQDDVWLEDKLEVTLAKAKTYPTNKPLLVYTDLSVVNQDLEMMAESMIKKQSHHANTTLHQELTENTITGGTMLINHELAEKWIVYDDILMHDWYLALIASATGNLVYLDQSTQLYRQHDNNVLGARTWTKRMKKWLKPHLLFKKYWWLVTESQKQAHHLLNFNLSKEKREMIIAYTSLLEQSFVKRYAILKKFDFKKNRLFHTLVFRGLILTKIGYRRKQHDVIS</sequence>
<evidence type="ECO:0000313" key="2">
    <source>
        <dbReference type="EMBL" id="MBJ8349052.1"/>
    </source>
</evidence>